<comment type="caution">
    <text evidence="2">The sequence shown here is derived from an EMBL/GenBank/DDBJ whole genome shotgun (WGS) entry which is preliminary data.</text>
</comment>
<proteinExistence type="predicted"/>
<reference evidence="2 3" key="1">
    <citation type="submission" date="2015-04" db="EMBL/GenBank/DDBJ databases">
        <title>Lasius niger genome sequencing.</title>
        <authorList>
            <person name="Konorov E.A."/>
            <person name="Nikitin M.A."/>
            <person name="Kirill M.V."/>
            <person name="Chang P."/>
        </authorList>
    </citation>
    <scope>NUCLEOTIDE SEQUENCE [LARGE SCALE GENOMIC DNA]</scope>
    <source>
        <tissue evidence="2">Whole</tissue>
    </source>
</reference>
<dbReference type="EMBL" id="LBMM01005729">
    <property type="protein sequence ID" value="KMQ91259.1"/>
    <property type="molecule type" value="Genomic_DNA"/>
</dbReference>
<evidence type="ECO:0000313" key="3">
    <source>
        <dbReference type="Proteomes" id="UP000036403"/>
    </source>
</evidence>
<dbReference type="Pfam" id="PF17921">
    <property type="entry name" value="Integrase_H2C2"/>
    <property type="match status" value="1"/>
</dbReference>
<dbReference type="InterPro" id="IPR041588">
    <property type="entry name" value="Integrase_H2C2"/>
</dbReference>
<dbReference type="OrthoDB" id="7692176at2759"/>
<accession>A0A0J7KLZ1</accession>
<dbReference type="PaxDb" id="67767-A0A0J7KLZ1"/>
<sequence length="141" mass="16593">MCATKQTKSCPWYRRITSGLQTRPADLPDYQMRDGHLYRHILHDLDFREMPAEDQWKKCVPAYQRPALLQRLHDDPTAGHLCTAKTMTRIAQLYYWGSSEISPVMSVMLPATSAWRIRCYNDDQPVIYIRHRYPHPGTRCQ</sequence>
<evidence type="ECO:0000259" key="1">
    <source>
        <dbReference type="Pfam" id="PF17921"/>
    </source>
</evidence>
<keyword evidence="3" id="KW-1185">Reference proteome</keyword>
<name>A0A0J7KLZ1_LASNI</name>
<protein>
    <recommendedName>
        <fullName evidence="1">Integrase zinc-binding domain-containing protein</fullName>
    </recommendedName>
</protein>
<dbReference type="Gene3D" id="1.10.340.70">
    <property type="match status" value="1"/>
</dbReference>
<gene>
    <name evidence="2" type="ORF">RF55_8899</name>
</gene>
<dbReference type="Proteomes" id="UP000036403">
    <property type="component" value="Unassembled WGS sequence"/>
</dbReference>
<dbReference type="AlphaFoldDB" id="A0A0J7KLZ1"/>
<feature type="domain" description="Integrase zinc-binding" evidence="1">
    <location>
        <begin position="60"/>
        <end position="96"/>
    </location>
</feature>
<organism evidence="2 3">
    <name type="scientific">Lasius niger</name>
    <name type="common">Black garden ant</name>
    <dbReference type="NCBI Taxonomy" id="67767"/>
    <lineage>
        <taxon>Eukaryota</taxon>
        <taxon>Metazoa</taxon>
        <taxon>Ecdysozoa</taxon>
        <taxon>Arthropoda</taxon>
        <taxon>Hexapoda</taxon>
        <taxon>Insecta</taxon>
        <taxon>Pterygota</taxon>
        <taxon>Neoptera</taxon>
        <taxon>Endopterygota</taxon>
        <taxon>Hymenoptera</taxon>
        <taxon>Apocrita</taxon>
        <taxon>Aculeata</taxon>
        <taxon>Formicoidea</taxon>
        <taxon>Formicidae</taxon>
        <taxon>Formicinae</taxon>
        <taxon>Lasius</taxon>
        <taxon>Lasius</taxon>
    </lineage>
</organism>
<evidence type="ECO:0000313" key="2">
    <source>
        <dbReference type="EMBL" id="KMQ91259.1"/>
    </source>
</evidence>